<keyword evidence="3" id="KW-1185">Reference proteome</keyword>
<reference evidence="2 3" key="1">
    <citation type="journal article" date="2023" name="Life. Sci Alliance">
        <title>Evolutionary insights into 3D genome organization and epigenetic landscape of Vigna mungo.</title>
        <authorList>
            <person name="Junaid A."/>
            <person name="Singh B."/>
            <person name="Bhatia S."/>
        </authorList>
    </citation>
    <scope>NUCLEOTIDE SEQUENCE [LARGE SCALE GENOMIC DNA]</scope>
    <source>
        <strain evidence="2">Urdbean</strain>
    </source>
</reference>
<feature type="compositionally biased region" description="Acidic residues" evidence="1">
    <location>
        <begin position="66"/>
        <end position="81"/>
    </location>
</feature>
<evidence type="ECO:0000313" key="3">
    <source>
        <dbReference type="Proteomes" id="UP001374535"/>
    </source>
</evidence>
<evidence type="ECO:0000256" key="1">
    <source>
        <dbReference type="SAM" id="MobiDB-lite"/>
    </source>
</evidence>
<evidence type="ECO:0000313" key="2">
    <source>
        <dbReference type="EMBL" id="WVY96215.1"/>
    </source>
</evidence>
<name>A0AAQ3MS87_VIGMU</name>
<dbReference type="EMBL" id="CP144692">
    <property type="protein sequence ID" value="WVY96215.1"/>
    <property type="molecule type" value="Genomic_DNA"/>
</dbReference>
<feature type="region of interest" description="Disordered" evidence="1">
    <location>
        <begin position="62"/>
        <end position="86"/>
    </location>
</feature>
<gene>
    <name evidence="2" type="ORF">V8G54_028366</name>
</gene>
<protein>
    <submittedName>
        <fullName evidence="2">Uncharacterized protein</fullName>
    </submittedName>
</protein>
<dbReference type="AlphaFoldDB" id="A0AAQ3MS87"/>
<organism evidence="2 3">
    <name type="scientific">Vigna mungo</name>
    <name type="common">Black gram</name>
    <name type="synonym">Phaseolus mungo</name>
    <dbReference type="NCBI Taxonomy" id="3915"/>
    <lineage>
        <taxon>Eukaryota</taxon>
        <taxon>Viridiplantae</taxon>
        <taxon>Streptophyta</taxon>
        <taxon>Embryophyta</taxon>
        <taxon>Tracheophyta</taxon>
        <taxon>Spermatophyta</taxon>
        <taxon>Magnoliopsida</taxon>
        <taxon>eudicotyledons</taxon>
        <taxon>Gunneridae</taxon>
        <taxon>Pentapetalae</taxon>
        <taxon>rosids</taxon>
        <taxon>fabids</taxon>
        <taxon>Fabales</taxon>
        <taxon>Fabaceae</taxon>
        <taxon>Papilionoideae</taxon>
        <taxon>50 kb inversion clade</taxon>
        <taxon>NPAAA clade</taxon>
        <taxon>indigoferoid/millettioid clade</taxon>
        <taxon>Phaseoleae</taxon>
        <taxon>Vigna</taxon>
    </lineage>
</organism>
<sequence>MGMAVPGAGPVDPGEGEPGRAIRILHGEESGEVMFFGVAGFWGEAGEAELVPEAAVTDDDARVATGEDEELGADAEGGEGDFGEHGRTREVARFEVGVVGEDLDEAAVGKGGVFEEVVVGEGEGVEGDAVLGEEGEVEVEGVVEECGGDETAGGGDERWGGTGGGF</sequence>
<proteinExistence type="predicted"/>
<dbReference type="Proteomes" id="UP001374535">
    <property type="component" value="Chromosome 9"/>
</dbReference>
<accession>A0AAQ3MS87</accession>